<reference evidence="2" key="2">
    <citation type="submission" date="2015-01" db="EMBL/GenBank/DDBJ databases">
        <title>Evolutionary Origins and Diversification of the Mycorrhizal Mutualists.</title>
        <authorList>
            <consortium name="DOE Joint Genome Institute"/>
            <consortium name="Mycorrhizal Genomics Consortium"/>
            <person name="Kohler A."/>
            <person name="Kuo A."/>
            <person name="Nagy L.G."/>
            <person name="Floudas D."/>
            <person name="Copeland A."/>
            <person name="Barry K.W."/>
            <person name="Cichocki N."/>
            <person name="Veneault-Fourrey C."/>
            <person name="LaButti K."/>
            <person name="Lindquist E.A."/>
            <person name="Lipzen A."/>
            <person name="Lundell T."/>
            <person name="Morin E."/>
            <person name="Murat C."/>
            <person name="Riley R."/>
            <person name="Ohm R."/>
            <person name="Sun H."/>
            <person name="Tunlid A."/>
            <person name="Henrissat B."/>
            <person name="Grigoriev I.V."/>
            <person name="Hibbett D.S."/>
            <person name="Martin F."/>
        </authorList>
    </citation>
    <scope>NUCLEOTIDE SEQUENCE [LARGE SCALE GENOMIC DNA]</scope>
    <source>
        <strain evidence="2">Ve08.2h10</strain>
    </source>
</reference>
<reference evidence="1 2" key="1">
    <citation type="submission" date="2014-04" db="EMBL/GenBank/DDBJ databases">
        <authorList>
            <consortium name="DOE Joint Genome Institute"/>
            <person name="Kuo A."/>
            <person name="Kohler A."/>
            <person name="Jargeat P."/>
            <person name="Nagy L.G."/>
            <person name="Floudas D."/>
            <person name="Copeland A."/>
            <person name="Barry K.W."/>
            <person name="Cichocki N."/>
            <person name="Veneault-Fourrey C."/>
            <person name="LaButti K."/>
            <person name="Lindquist E.A."/>
            <person name="Lipzen A."/>
            <person name="Lundell T."/>
            <person name="Morin E."/>
            <person name="Murat C."/>
            <person name="Sun H."/>
            <person name="Tunlid A."/>
            <person name="Henrissat B."/>
            <person name="Grigoriev I.V."/>
            <person name="Hibbett D.S."/>
            <person name="Martin F."/>
            <person name="Nordberg H.P."/>
            <person name="Cantor M.N."/>
            <person name="Hua S.X."/>
        </authorList>
    </citation>
    <scope>NUCLEOTIDE SEQUENCE [LARGE SCALE GENOMIC DNA]</scope>
    <source>
        <strain evidence="1 2">Ve08.2h10</strain>
    </source>
</reference>
<keyword evidence="2" id="KW-1185">Reference proteome</keyword>
<dbReference type="Proteomes" id="UP000054538">
    <property type="component" value="Unassembled WGS sequence"/>
</dbReference>
<dbReference type="InParanoid" id="A0A0D0CX73"/>
<evidence type="ECO:0000313" key="2">
    <source>
        <dbReference type="Proteomes" id="UP000054538"/>
    </source>
</evidence>
<evidence type="ECO:0000313" key="1">
    <source>
        <dbReference type="EMBL" id="KIK75746.1"/>
    </source>
</evidence>
<dbReference type="OrthoDB" id="2686965at2759"/>
<dbReference type="HOGENOM" id="CLU_069664_2_0_1"/>
<dbReference type="AlphaFoldDB" id="A0A0D0CX73"/>
<name>A0A0D0CX73_9AGAM</name>
<sequence>MQSASNNTTMCPTPLTHPNVCWWKWSQFDGFILSPEGTVAKLGSVPSLETEDGEPISDESLKAIRQTLCGAWTELANQGKAPQTWGALSMSGSELFTLLMEVAHPLFKLAEDSWKLKIFTTQSPCSALDHRIWPAEVDKSPYNMGQPIVGRPMACDKIQ</sequence>
<accession>A0A0D0CX73</accession>
<dbReference type="STRING" id="930991.A0A0D0CX73"/>
<gene>
    <name evidence="1" type="ORF">PAXRUDRAFT_171848</name>
</gene>
<organism evidence="1 2">
    <name type="scientific">Paxillus rubicundulus Ve08.2h10</name>
    <dbReference type="NCBI Taxonomy" id="930991"/>
    <lineage>
        <taxon>Eukaryota</taxon>
        <taxon>Fungi</taxon>
        <taxon>Dikarya</taxon>
        <taxon>Basidiomycota</taxon>
        <taxon>Agaricomycotina</taxon>
        <taxon>Agaricomycetes</taxon>
        <taxon>Agaricomycetidae</taxon>
        <taxon>Boletales</taxon>
        <taxon>Paxilineae</taxon>
        <taxon>Paxillaceae</taxon>
        <taxon>Paxillus</taxon>
    </lineage>
</organism>
<protein>
    <submittedName>
        <fullName evidence="1">Uncharacterized protein</fullName>
    </submittedName>
</protein>
<dbReference type="EMBL" id="KN827896">
    <property type="protein sequence ID" value="KIK75746.1"/>
    <property type="molecule type" value="Genomic_DNA"/>
</dbReference>
<proteinExistence type="predicted"/>